<evidence type="ECO:0000256" key="12">
    <source>
        <dbReference type="ARBA" id="ARBA00037975"/>
    </source>
</evidence>
<evidence type="ECO:0000256" key="6">
    <source>
        <dbReference type="ARBA" id="ARBA00022692"/>
    </source>
</evidence>
<keyword evidence="4" id="KW-1003">Cell membrane</keyword>
<feature type="domain" description="Cytochrome b561 bacterial/Ni-hydrogenase" evidence="14">
    <location>
        <begin position="10"/>
        <end position="192"/>
    </location>
</feature>
<dbReference type="OrthoDB" id="9793784at2"/>
<evidence type="ECO:0000256" key="4">
    <source>
        <dbReference type="ARBA" id="ARBA00022475"/>
    </source>
</evidence>
<evidence type="ECO:0000313" key="16">
    <source>
        <dbReference type="EMBL" id="CAA0105369.1"/>
    </source>
</evidence>
<dbReference type="PANTHER" id="PTHR30529">
    <property type="entry name" value="CYTOCHROME B561"/>
    <property type="match status" value="1"/>
</dbReference>
<dbReference type="GO" id="GO:0046872">
    <property type="term" value="F:metal ion binding"/>
    <property type="evidence" value="ECO:0007669"/>
    <property type="project" value="UniProtKB-KW"/>
</dbReference>
<evidence type="ECO:0000313" key="15">
    <source>
        <dbReference type="EMBL" id="CAA0105096.1"/>
    </source>
</evidence>
<dbReference type="GO" id="GO:0020037">
    <property type="term" value="F:heme binding"/>
    <property type="evidence" value="ECO:0007669"/>
    <property type="project" value="TreeGrafter"/>
</dbReference>
<comment type="similarity">
    <text evidence="12">Belongs to the cytochrome b561 family.</text>
</comment>
<dbReference type="InterPro" id="IPR011577">
    <property type="entry name" value="Cyt_b561_bac/Ni-Hgenase"/>
</dbReference>
<dbReference type="Pfam" id="PF01292">
    <property type="entry name" value="Ni_hydr_CYTB"/>
    <property type="match status" value="1"/>
</dbReference>
<gene>
    <name evidence="15" type="primary">yceJ_1</name>
    <name evidence="16" type="ORF">IHBHHGIJ_02842</name>
    <name evidence="15" type="ORF">KFEGEMFD_02214</name>
</gene>
<evidence type="ECO:0000259" key="14">
    <source>
        <dbReference type="Pfam" id="PF01292"/>
    </source>
</evidence>
<proteinExistence type="inferred from homology"/>
<dbReference type="Gene3D" id="1.20.950.20">
    <property type="entry name" value="Transmembrane di-heme cytochromes, Chain C"/>
    <property type="match status" value="1"/>
</dbReference>
<dbReference type="InterPro" id="IPR052168">
    <property type="entry name" value="Cytochrome_b561_oxidase"/>
</dbReference>
<evidence type="ECO:0000256" key="3">
    <source>
        <dbReference type="ARBA" id="ARBA00022448"/>
    </source>
</evidence>
<keyword evidence="9 13" id="KW-1133">Transmembrane helix</keyword>
<feature type="transmembrane region" description="Helical" evidence="13">
    <location>
        <begin position="160"/>
        <end position="181"/>
    </location>
</feature>
<dbReference type="Proteomes" id="UP000439591">
    <property type="component" value="Unassembled WGS sequence"/>
</dbReference>
<dbReference type="RefSeq" id="WP_159269545.1">
    <property type="nucleotide sequence ID" value="NZ_CACSIK010000002.1"/>
</dbReference>
<keyword evidence="8" id="KW-0249">Electron transport</keyword>
<accession>A0A5S9PLA3</accession>
<evidence type="ECO:0000256" key="11">
    <source>
        <dbReference type="ARBA" id="ARBA00023136"/>
    </source>
</evidence>
<keyword evidence="11 13" id="KW-0472">Membrane</keyword>
<evidence type="ECO:0000256" key="10">
    <source>
        <dbReference type="ARBA" id="ARBA00023004"/>
    </source>
</evidence>
<keyword evidence="5" id="KW-0349">Heme</keyword>
<sequence length="195" mass="22025">MGLKNTANTYGSIAKCLHWLTAALFLGSYISVYYLHWFTEARTPESFNVLQIHLSIGVSIAVVVLLRILWRISNSTPSLEPGTKLEHLAAHAGHYALYAIMIIMPITGYMGTGANVNFFFLFEIPKFENTLIFDLLVNNGLGMTFKEFEKPMDFLHKDVLGAWVVWLLILGHALAALYHHFVKKDQTLHKMTIGK</sequence>
<dbReference type="PANTHER" id="PTHR30529:SF7">
    <property type="entry name" value="CYTOCHROME B561 BACTERIAL_NI-HYDROGENASE DOMAIN-CONTAINING PROTEIN"/>
    <property type="match status" value="1"/>
</dbReference>
<organism evidence="15 18">
    <name type="scientific">Zhongshania aliphaticivorans</name>
    <dbReference type="NCBI Taxonomy" id="1470434"/>
    <lineage>
        <taxon>Bacteria</taxon>
        <taxon>Pseudomonadati</taxon>
        <taxon>Pseudomonadota</taxon>
        <taxon>Gammaproteobacteria</taxon>
        <taxon>Cellvibrionales</taxon>
        <taxon>Spongiibacteraceae</taxon>
        <taxon>Zhongshania</taxon>
    </lineage>
</organism>
<name>A0A5S9PLA3_9GAMM</name>
<reference evidence="17 18" key="1">
    <citation type="submission" date="2019-11" db="EMBL/GenBank/DDBJ databases">
        <authorList>
            <person name="Holert J."/>
        </authorList>
    </citation>
    <scope>NUCLEOTIDE SEQUENCE [LARGE SCALE GENOMIC DNA]</scope>
    <source>
        <strain evidence="15">BC3_2A</strain>
        <strain evidence="16">SB11_1A</strain>
    </source>
</reference>
<dbReference type="Proteomes" id="UP000435877">
    <property type="component" value="Unassembled WGS sequence"/>
</dbReference>
<evidence type="ECO:0000256" key="8">
    <source>
        <dbReference type="ARBA" id="ARBA00022982"/>
    </source>
</evidence>
<feature type="transmembrane region" description="Helical" evidence="13">
    <location>
        <begin position="95"/>
        <end position="122"/>
    </location>
</feature>
<keyword evidence="17" id="KW-1185">Reference proteome</keyword>
<keyword evidence="7" id="KW-0479">Metal-binding</keyword>
<evidence type="ECO:0000256" key="9">
    <source>
        <dbReference type="ARBA" id="ARBA00022989"/>
    </source>
</evidence>
<comment type="subcellular location">
    <subcellularLocation>
        <location evidence="2">Cell membrane</location>
        <topology evidence="2">Multi-pass membrane protein</topology>
    </subcellularLocation>
</comment>
<dbReference type="InterPro" id="IPR016174">
    <property type="entry name" value="Di-haem_cyt_TM"/>
</dbReference>
<dbReference type="AlphaFoldDB" id="A0A5S9PLA3"/>
<evidence type="ECO:0000313" key="18">
    <source>
        <dbReference type="Proteomes" id="UP000439591"/>
    </source>
</evidence>
<keyword evidence="3" id="KW-0813">Transport</keyword>
<evidence type="ECO:0000256" key="1">
    <source>
        <dbReference type="ARBA" id="ARBA00001970"/>
    </source>
</evidence>
<evidence type="ECO:0000256" key="2">
    <source>
        <dbReference type="ARBA" id="ARBA00004651"/>
    </source>
</evidence>
<protein>
    <submittedName>
        <fullName evidence="15">Cytochrome b561</fullName>
    </submittedName>
</protein>
<comment type="cofactor">
    <cofactor evidence="1">
        <name>heme b</name>
        <dbReference type="ChEBI" id="CHEBI:60344"/>
    </cofactor>
</comment>
<dbReference type="SUPFAM" id="SSF81342">
    <property type="entry name" value="Transmembrane di-heme cytochromes"/>
    <property type="match status" value="1"/>
</dbReference>
<dbReference type="EMBL" id="CACSIM010000003">
    <property type="protein sequence ID" value="CAA0105096.1"/>
    <property type="molecule type" value="Genomic_DNA"/>
</dbReference>
<evidence type="ECO:0000256" key="5">
    <source>
        <dbReference type="ARBA" id="ARBA00022617"/>
    </source>
</evidence>
<feature type="transmembrane region" description="Helical" evidence="13">
    <location>
        <begin position="49"/>
        <end position="70"/>
    </location>
</feature>
<dbReference type="GO" id="GO:0005886">
    <property type="term" value="C:plasma membrane"/>
    <property type="evidence" value="ECO:0007669"/>
    <property type="project" value="UniProtKB-SubCell"/>
</dbReference>
<dbReference type="GO" id="GO:0009055">
    <property type="term" value="F:electron transfer activity"/>
    <property type="evidence" value="ECO:0007669"/>
    <property type="project" value="InterPro"/>
</dbReference>
<keyword evidence="6 13" id="KW-0812">Transmembrane</keyword>
<dbReference type="GO" id="GO:0022904">
    <property type="term" value="P:respiratory electron transport chain"/>
    <property type="evidence" value="ECO:0007669"/>
    <property type="project" value="InterPro"/>
</dbReference>
<evidence type="ECO:0000256" key="7">
    <source>
        <dbReference type="ARBA" id="ARBA00022723"/>
    </source>
</evidence>
<feature type="transmembrane region" description="Helical" evidence="13">
    <location>
        <begin position="16"/>
        <end position="37"/>
    </location>
</feature>
<evidence type="ECO:0000256" key="13">
    <source>
        <dbReference type="SAM" id="Phobius"/>
    </source>
</evidence>
<dbReference type="EMBL" id="CACSIK010000002">
    <property type="protein sequence ID" value="CAA0105369.1"/>
    <property type="molecule type" value="Genomic_DNA"/>
</dbReference>
<evidence type="ECO:0000313" key="17">
    <source>
        <dbReference type="Proteomes" id="UP000435877"/>
    </source>
</evidence>
<keyword evidence="10" id="KW-0408">Iron</keyword>